<evidence type="ECO:0000313" key="5">
    <source>
        <dbReference type="Proteomes" id="UP000266305"/>
    </source>
</evidence>
<dbReference type="InterPro" id="IPR036291">
    <property type="entry name" value="NAD(P)-bd_dom_sf"/>
</dbReference>
<dbReference type="PANTHER" id="PTHR43658">
    <property type="entry name" value="SHORT-CHAIN DEHYDROGENASE/REDUCTASE"/>
    <property type="match status" value="1"/>
</dbReference>
<dbReference type="InterPro" id="IPR057326">
    <property type="entry name" value="KR_dom"/>
</dbReference>
<dbReference type="PRINTS" id="PR00081">
    <property type="entry name" value="GDHRDH"/>
</dbReference>
<evidence type="ECO:0000256" key="1">
    <source>
        <dbReference type="ARBA" id="ARBA00006484"/>
    </source>
</evidence>
<evidence type="ECO:0000313" key="4">
    <source>
        <dbReference type="EMBL" id="RHZ90372.1"/>
    </source>
</evidence>
<dbReference type="Proteomes" id="UP000266305">
    <property type="component" value="Unassembled WGS sequence"/>
</dbReference>
<dbReference type="CDD" id="cd05233">
    <property type="entry name" value="SDR_c"/>
    <property type="match status" value="1"/>
</dbReference>
<dbReference type="PANTHER" id="PTHR43658:SF8">
    <property type="entry name" value="17-BETA-HYDROXYSTEROID DEHYDROGENASE 14-RELATED"/>
    <property type="match status" value="1"/>
</dbReference>
<feature type="domain" description="Ketoreductase" evidence="3">
    <location>
        <begin position="7"/>
        <end position="194"/>
    </location>
</feature>
<dbReference type="FunFam" id="3.40.50.720:FF:000084">
    <property type="entry name" value="Short-chain dehydrogenase reductase"/>
    <property type="match status" value="1"/>
</dbReference>
<dbReference type="RefSeq" id="WP_119001668.1">
    <property type="nucleotide sequence ID" value="NZ_QWGP01000071.1"/>
</dbReference>
<dbReference type="PRINTS" id="PR00080">
    <property type="entry name" value="SDRFAMILY"/>
</dbReference>
<name>A0AAX1UEE8_CERSP</name>
<dbReference type="SMART" id="SM00822">
    <property type="entry name" value="PKS_KR"/>
    <property type="match status" value="1"/>
</dbReference>
<sequence>MAVSEGRSLVLTGGASGIGRGILEMAVAQGYRVGVLDLAGPALEAVGSDFAGAAVRVAATDITDEAAVEEAFSALDAAFGAPWGVINCAGIGQNTPFAETTVAQFRRILDVNVIGSFLVARAAAARMKGGVIVNITSVSGIQGSTGRAAYGTSKGAVNTLTRILATELAPQGIRVNAIAPGPVETPMAARWHDEATRRTWVSRVPMGRYGTVAEIAAMALTLIDDRISGYVNGQVIAVDGGFSSAGLMEAD</sequence>
<dbReference type="SUPFAM" id="SSF51735">
    <property type="entry name" value="NAD(P)-binding Rossmann-fold domains"/>
    <property type="match status" value="1"/>
</dbReference>
<protein>
    <submittedName>
        <fullName evidence="4">SDR family oxidoreductase</fullName>
    </submittedName>
</protein>
<dbReference type="Pfam" id="PF13561">
    <property type="entry name" value="adh_short_C2"/>
    <property type="match status" value="1"/>
</dbReference>
<evidence type="ECO:0000256" key="2">
    <source>
        <dbReference type="ARBA" id="ARBA00023002"/>
    </source>
</evidence>
<proteinExistence type="inferred from homology"/>
<gene>
    <name evidence="4" type="ORF">D1114_23560</name>
</gene>
<dbReference type="AlphaFoldDB" id="A0AAX1UEE8"/>
<evidence type="ECO:0000259" key="3">
    <source>
        <dbReference type="SMART" id="SM00822"/>
    </source>
</evidence>
<accession>A0AAX1UEE8</accession>
<comment type="caution">
    <text evidence="4">The sequence shown here is derived from an EMBL/GenBank/DDBJ whole genome shotgun (WGS) entry which is preliminary data.</text>
</comment>
<keyword evidence="2" id="KW-0560">Oxidoreductase</keyword>
<dbReference type="Gene3D" id="3.40.50.720">
    <property type="entry name" value="NAD(P)-binding Rossmann-like Domain"/>
    <property type="match status" value="1"/>
</dbReference>
<comment type="similarity">
    <text evidence="1">Belongs to the short-chain dehydrogenases/reductases (SDR) family.</text>
</comment>
<dbReference type="InterPro" id="IPR020904">
    <property type="entry name" value="Sc_DH/Rdtase_CS"/>
</dbReference>
<organism evidence="4 5">
    <name type="scientific">Cereibacter sphaeroides</name>
    <name type="common">Rhodobacter sphaeroides</name>
    <dbReference type="NCBI Taxonomy" id="1063"/>
    <lineage>
        <taxon>Bacteria</taxon>
        <taxon>Pseudomonadati</taxon>
        <taxon>Pseudomonadota</taxon>
        <taxon>Alphaproteobacteria</taxon>
        <taxon>Rhodobacterales</taxon>
        <taxon>Paracoccaceae</taxon>
        <taxon>Cereibacter</taxon>
    </lineage>
</organism>
<dbReference type="GO" id="GO:0016491">
    <property type="term" value="F:oxidoreductase activity"/>
    <property type="evidence" value="ECO:0007669"/>
    <property type="project" value="UniProtKB-KW"/>
</dbReference>
<dbReference type="PROSITE" id="PS00061">
    <property type="entry name" value="ADH_SHORT"/>
    <property type="match status" value="1"/>
</dbReference>
<dbReference type="EMBL" id="QWGP01000071">
    <property type="protein sequence ID" value="RHZ90372.1"/>
    <property type="molecule type" value="Genomic_DNA"/>
</dbReference>
<reference evidence="4 5" key="1">
    <citation type="submission" date="2018-08" db="EMBL/GenBank/DDBJ databases">
        <title>Draft genome sequence of Rhodobacter sphaeroides FY.</title>
        <authorList>
            <person name="Rayyan A."/>
            <person name="Meyer T.E."/>
            <person name="Kyndt J.A."/>
        </authorList>
    </citation>
    <scope>NUCLEOTIDE SEQUENCE [LARGE SCALE GENOMIC DNA]</scope>
    <source>
        <strain evidence="4 5">FY</strain>
    </source>
</reference>
<dbReference type="InterPro" id="IPR002347">
    <property type="entry name" value="SDR_fam"/>
</dbReference>